<evidence type="ECO:0000313" key="2">
    <source>
        <dbReference type="Proteomes" id="UP001249851"/>
    </source>
</evidence>
<comment type="caution">
    <text evidence="1">The sequence shown here is derived from an EMBL/GenBank/DDBJ whole genome shotgun (WGS) entry which is preliminary data.</text>
</comment>
<protein>
    <submittedName>
        <fullName evidence="1">Uncharacterized protein</fullName>
    </submittedName>
</protein>
<dbReference type="AlphaFoldDB" id="A0AAD9Q1F0"/>
<dbReference type="EMBL" id="JARQWQ010000082">
    <property type="protein sequence ID" value="KAK2552868.1"/>
    <property type="molecule type" value="Genomic_DNA"/>
</dbReference>
<sequence length="122" mass="13562">MIAVEYLVKRGVTSEVGGIFSVKMRVYTVKPRRIVMTNEILSPASGGRKKAKSVRIANATHGKIRDEVADIGKEFDVSSCSFQGTIINAKWQFECEIILPGKSIKHDNSKESELMDSQMENV</sequence>
<organism evidence="1 2">
    <name type="scientific">Acropora cervicornis</name>
    <name type="common">Staghorn coral</name>
    <dbReference type="NCBI Taxonomy" id="6130"/>
    <lineage>
        <taxon>Eukaryota</taxon>
        <taxon>Metazoa</taxon>
        <taxon>Cnidaria</taxon>
        <taxon>Anthozoa</taxon>
        <taxon>Hexacorallia</taxon>
        <taxon>Scleractinia</taxon>
        <taxon>Astrocoeniina</taxon>
        <taxon>Acroporidae</taxon>
        <taxon>Acropora</taxon>
    </lineage>
</organism>
<gene>
    <name evidence="1" type="ORF">P5673_025815</name>
</gene>
<evidence type="ECO:0000313" key="1">
    <source>
        <dbReference type="EMBL" id="KAK2552868.1"/>
    </source>
</evidence>
<reference evidence="1" key="1">
    <citation type="journal article" date="2023" name="G3 (Bethesda)">
        <title>Whole genome assembly and annotation of the endangered Caribbean coral Acropora cervicornis.</title>
        <authorList>
            <person name="Selwyn J.D."/>
            <person name="Vollmer S.V."/>
        </authorList>
    </citation>
    <scope>NUCLEOTIDE SEQUENCE</scope>
    <source>
        <strain evidence="1">K2</strain>
    </source>
</reference>
<keyword evidence="2" id="KW-1185">Reference proteome</keyword>
<accession>A0AAD9Q1F0</accession>
<reference evidence="1" key="2">
    <citation type="journal article" date="2023" name="Science">
        <title>Genomic signatures of disease resistance in endangered staghorn corals.</title>
        <authorList>
            <person name="Vollmer S.V."/>
            <person name="Selwyn J.D."/>
            <person name="Despard B.A."/>
            <person name="Roesel C.L."/>
        </authorList>
    </citation>
    <scope>NUCLEOTIDE SEQUENCE</scope>
    <source>
        <strain evidence="1">K2</strain>
    </source>
</reference>
<proteinExistence type="predicted"/>
<name>A0AAD9Q1F0_ACRCE</name>
<dbReference type="Proteomes" id="UP001249851">
    <property type="component" value="Unassembled WGS sequence"/>
</dbReference>